<dbReference type="Proteomes" id="UP000469462">
    <property type="component" value="Unassembled WGS sequence"/>
</dbReference>
<dbReference type="SUPFAM" id="SSF53955">
    <property type="entry name" value="Lysozyme-like"/>
    <property type="match status" value="1"/>
</dbReference>
<dbReference type="EMBL" id="WEHW01000003">
    <property type="protein sequence ID" value="KAB7652416.1"/>
    <property type="molecule type" value="Genomic_DNA"/>
</dbReference>
<evidence type="ECO:0000259" key="3">
    <source>
        <dbReference type="Pfam" id="PF01464"/>
    </source>
</evidence>
<reference evidence="4 5" key="1">
    <citation type="submission" date="2019-10" db="EMBL/GenBank/DDBJ databases">
        <title>Genome diversity of Sutterella seckii.</title>
        <authorList>
            <person name="Chaplin A.V."/>
            <person name="Sokolova S.R."/>
            <person name="Mosin K.A."/>
            <person name="Ivanova E.L."/>
            <person name="Kochetkova T.O."/>
            <person name="Goltsov A.Y."/>
            <person name="Trofimov D.Y."/>
            <person name="Efimov B.A."/>
        </authorList>
    </citation>
    <scope>NUCLEOTIDE SEQUENCE [LARGE SCALE GENOMIC DNA]</scope>
    <source>
        <strain evidence="4 5">ASD3426</strain>
    </source>
</reference>
<evidence type="ECO:0000313" key="5">
    <source>
        <dbReference type="Proteomes" id="UP000469462"/>
    </source>
</evidence>
<feature type="transmembrane region" description="Helical" evidence="2">
    <location>
        <begin position="24"/>
        <end position="44"/>
    </location>
</feature>
<gene>
    <name evidence="4" type="ORF">GBM96_02025</name>
</gene>
<dbReference type="Gene3D" id="1.10.530.10">
    <property type="match status" value="1"/>
</dbReference>
<evidence type="ECO:0000313" key="4">
    <source>
        <dbReference type="EMBL" id="KAB7652416.1"/>
    </source>
</evidence>
<dbReference type="CDD" id="cd00254">
    <property type="entry name" value="LT-like"/>
    <property type="match status" value="1"/>
</dbReference>
<dbReference type="Pfam" id="PF01464">
    <property type="entry name" value="SLT"/>
    <property type="match status" value="1"/>
</dbReference>
<accession>A0AAI9SDF8</accession>
<protein>
    <submittedName>
        <fullName evidence="4">Transglycosylase SLT domain-containing protein</fullName>
    </submittedName>
</protein>
<feature type="region of interest" description="Disordered" evidence="1">
    <location>
        <begin position="290"/>
        <end position="325"/>
    </location>
</feature>
<dbReference type="AlphaFoldDB" id="A0AAI9SDF8"/>
<dbReference type="InterPro" id="IPR008258">
    <property type="entry name" value="Transglycosylase_SLT_dom_1"/>
</dbReference>
<keyword evidence="2" id="KW-1133">Transmembrane helix</keyword>
<dbReference type="RefSeq" id="WP_152156903.1">
    <property type="nucleotide sequence ID" value="NZ_WEHW01000003.1"/>
</dbReference>
<feature type="domain" description="Transglycosylase SLT" evidence="3">
    <location>
        <begin position="131"/>
        <end position="213"/>
    </location>
</feature>
<evidence type="ECO:0000256" key="2">
    <source>
        <dbReference type="SAM" id="Phobius"/>
    </source>
</evidence>
<dbReference type="InterPro" id="IPR023346">
    <property type="entry name" value="Lysozyme-like_dom_sf"/>
</dbReference>
<proteinExistence type="predicted"/>
<keyword evidence="2" id="KW-0472">Membrane</keyword>
<comment type="caution">
    <text evidence="4">The sequence shown here is derived from an EMBL/GenBank/DDBJ whole genome shotgun (WGS) entry which is preliminary data.</text>
</comment>
<organism evidence="4 5">
    <name type="scientific">Sutterella seckii</name>
    <dbReference type="NCBI Taxonomy" id="1944635"/>
    <lineage>
        <taxon>Bacteria</taxon>
        <taxon>Pseudomonadati</taxon>
        <taxon>Pseudomonadota</taxon>
        <taxon>Betaproteobacteria</taxon>
        <taxon>Burkholderiales</taxon>
        <taxon>Sutterellaceae</taxon>
        <taxon>Sutterella</taxon>
    </lineage>
</organism>
<sequence length="325" mass="34744">MKKKVNAFSSAINSQKKAPVLERFWPTGVLASFGVAAAIGLHFAGYTTEPVKTEAAVEAPADQSAEAADAGADALIAQWEEAHPNGVPAEKEDALSVSEKEVATYISRSYRVPMAEAEQLTTWAVEIGAGFDVDPLLILAVAAVESSFNPKAKSRAGAEGLMQVMTRVHAEKFHAFGGSKAALEPYPSLVVGTSILSRLITRTGSVQKALKFYFGAANQPSDGGYSERVFKERSRMLVAAGGDSDHAVQLSRRKRTGPEFVRNRAGVKQLGFEEWTEVTGVVETKLAQKEGKVRQLQASSAAGEKRPAAPMENLPPDESGKTRVN</sequence>
<evidence type="ECO:0000256" key="1">
    <source>
        <dbReference type="SAM" id="MobiDB-lite"/>
    </source>
</evidence>
<keyword evidence="2" id="KW-0812">Transmembrane</keyword>
<name>A0AAI9SDF8_9BURK</name>
<keyword evidence="5" id="KW-1185">Reference proteome</keyword>